<comment type="caution">
    <text evidence="3">The sequence shown here is derived from an EMBL/GenBank/DDBJ whole genome shotgun (WGS) entry which is preliminary data.</text>
</comment>
<evidence type="ECO:0000256" key="2">
    <source>
        <dbReference type="ARBA" id="ARBA00023002"/>
    </source>
</evidence>
<dbReference type="RefSeq" id="WP_386353038.1">
    <property type="nucleotide sequence ID" value="NZ_JBHSFG010000087.1"/>
</dbReference>
<dbReference type="EMBL" id="JBHSFG010000087">
    <property type="protein sequence ID" value="MFC4471172.1"/>
    <property type="molecule type" value="Genomic_DNA"/>
</dbReference>
<dbReference type="PANTHER" id="PTHR43669:SF3">
    <property type="entry name" value="ALCOHOL DEHYDROGENASE, PUTATIVE (AFU_ORTHOLOGUE AFUA_3G03445)-RELATED"/>
    <property type="match status" value="1"/>
</dbReference>
<comment type="similarity">
    <text evidence="1">Belongs to the short-chain dehydrogenases/reductases (SDR) family.</text>
</comment>
<keyword evidence="4" id="KW-1185">Reference proteome</keyword>
<reference evidence="4" key="1">
    <citation type="journal article" date="2019" name="Int. J. Syst. Evol. Microbiol.">
        <title>The Global Catalogue of Microorganisms (GCM) 10K type strain sequencing project: providing services to taxonomists for standard genome sequencing and annotation.</title>
        <authorList>
            <consortium name="The Broad Institute Genomics Platform"/>
            <consortium name="The Broad Institute Genome Sequencing Center for Infectious Disease"/>
            <person name="Wu L."/>
            <person name="Ma J."/>
        </authorList>
    </citation>
    <scope>NUCLEOTIDE SEQUENCE [LARGE SCALE GENOMIC DNA]</scope>
    <source>
        <strain evidence="4">DT43</strain>
    </source>
</reference>
<sequence length="252" mass="25365">MLLEEKVAVVYGAGGSIGGAAARAFAREGARVFLAGRTAASLETVAGDLRGAGGAGGAAETAVVDALDEAAVDGFVDGVAARAGRIDVSFNAIGIGDVQQPLTEISVADFLQPITNAMRSQFLTTRAAARHMTARGSGVILAFGGGGTQTLPGLGGFKIALDALEGLRRQWAVELGPHGIRVVTLKSGGVAESIPDGFPGKEAITDSLVEETQLGRCATLADVGDVAAFVASDRARTLTATDVNISCGAIVD</sequence>
<organism evidence="3 4">
    <name type="scientific">Streptomyces xiangluensis</name>
    <dbReference type="NCBI Taxonomy" id="2665720"/>
    <lineage>
        <taxon>Bacteria</taxon>
        <taxon>Bacillati</taxon>
        <taxon>Actinomycetota</taxon>
        <taxon>Actinomycetes</taxon>
        <taxon>Kitasatosporales</taxon>
        <taxon>Streptomycetaceae</taxon>
        <taxon>Streptomyces</taxon>
    </lineage>
</organism>
<dbReference type="SUPFAM" id="SSF51735">
    <property type="entry name" value="NAD(P)-binding Rossmann-fold domains"/>
    <property type="match status" value="1"/>
</dbReference>
<protein>
    <submittedName>
        <fullName evidence="3">SDR family oxidoreductase</fullName>
    </submittedName>
</protein>
<keyword evidence="2" id="KW-0560">Oxidoreductase</keyword>
<evidence type="ECO:0000256" key="1">
    <source>
        <dbReference type="ARBA" id="ARBA00006484"/>
    </source>
</evidence>
<evidence type="ECO:0000313" key="4">
    <source>
        <dbReference type="Proteomes" id="UP001596012"/>
    </source>
</evidence>
<proteinExistence type="inferred from homology"/>
<dbReference type="Pfam" id="PF13561">
    <property type="entry name" value="adh_short_C2"/>
    <property type="match status" value="1"/>
</dbReference>
<evidence type="ECO:0000313" key="3">
    <source>
        <dbReference type="EMBL" id="MFC4471172.1"/>
    </source>
</evidence>
<dbReference type="InterPro" id="IPR036291">
    <property type="entry name" value="NAD(P)-bd_dom_sf"/>
</dbReference>
<gene>
    <name evidence="3" type="ORF">ACFPH6_42925</name>
</gene>
<dbReference type="Gene3D" id="3.40.50.720">
    <property type="entry name" value="NAD(P)-binding Rossmann-like Domain"/>
    <property type="match status" value="1"/>
</dbReference>
<dbReference type="Proteomes" id="UP001596012">
    <property type="component" value="Unassembled WGS sequence"/>
</dbReference>
<dbReference type="InterPro" id="IPR002347">
    <property type="entry name" value="SDR_fam"/>
</dbReference>
<dbReference type="PANTHER" id="PTHR43669">
    <property type="entry name" value="5-KETO-D-GLUCONATE 5-REDUCTASE"/>
    <property type="match status" value="1"/>
</dbReference>
<dbReference type="PRINTS" id="PR00081">
    <property type="entry name" value="GDHRDH"/>
</dbReference>
<dbReference type="CDD" id="cd05233">
    <property type="entry name" value="SDR_c"/>
    <property type="match status" value="1"/>
</dbReference>
<accession>A0ABV8Z142</accession>
<name>A0ABV8Z142_9ACTN</name>